<sequence length="251" mass="27623">MSTYDIKAYVRGMVQRSPLGRTPLGGKHRPDHSASLLNKYGIDVVFDVGANNGQYGRQMTSMGWRRPLVSFEPLSSAFRKLQSNARPFPNWQAVNVGLGATDGQADINIAGNSQSSSFREITSAHTDAAPTSKTIGTETVEIRKLDSIIDQYSKPDDRCFLKLDVQGFEKDVLEGALNSMDRVVGLQAEMALTPLYDGETLFPEMVEYLESLGYCMMCVGGVFADARTGQFVQLEGVFYKQSEVGQLKRVA</sequence>
<dbReference type="OrthoDB" id="4104638at2"/>
<evidence type="ECO:0000313" key="3">
    <source>
        <dbReference type="Proteomes" id="UP000319817"/>
    </source>
</evidence>
<proteinExistence type="predicted"/>
<dbReference type="GO" id="GO:0032259">
    <property type="term" value="P:methylation"/>
    <property type="evidence" value="ECO:0007669"/>
    <property type="project" value="UniProtKB-KW"/>
</dbReference>
<protein>
    <submittedName>
        <fullName evidence="2">2-O-methyltransferase NoeI</fullName>
        <ecNumber evidence="2">2.1.1.-</ecNumber>
    </submittedName>
</protein>
<dbReference type="InterPro" id="IPR006342">
    <property type="entry name" value="FkbM_mtfrase"/>
</dbReference>
<reference evidence="2 3" key="1">
    <citation type="submission" date="2019-02" db="EMBL/GenBank/DDBJ databases">
        <title>Deep-cultivation of Planctomycetes and their phenomic and genomic characterization uncovers novel biology.</title>
        <authorList>
            <person name="Wiegand S."/>
            <person name="Jogler M."/>
            <person name="Boedeker C."/>
            <person name="Pinto D."/>
            <person name="Vollmers J."/>
            <person name="Rivas-Marin E."/>
            <person name="Kohn T."/>
            <person name="Peeters S.H."/>
            <person name="Heuer A."/>
            <person name="Rast P."/>
            <person name="Oberbeckmann S."/>
            <person name="Bunk B."/>
            <person name="Jeske O."/>
            <person name="Meyerdierks A."/>
            <person name="Storesund J.E."/>
            <person name="Kallscheuer N."/>
            <person name="Luecker S."/>
            <person name="Lage O.M."/>
            <person name="Pohl T."/>
            <person name="Merkel B.J."/>
            <person name="Hornburger P."/>
            <person name="Mueller R.-W."/>
            <person name="Bruemmer F."/>
            <person name="Labrenz M."/>
            <person name="Spormann A.M."/>
            <person name="Op den Camp H."/>
            <person name="Overmann J."/>
            <person name="Amann R."/>
            <person name="Jetten M.S.M."/>
            <person name="Mascher T."/>
            <person name="Medema M.H."/>
            <person name="Devos D.P."/>
            <person name="Kaster A.-K."/>
            <person name="Ovreas L."/>
            <person name="Rohde M."/>
            <person name="Galperin M.Y."/>
            <person name="Jogler C."/>
        </authorList>
    </citation>
    <scope>NUCLEOTIDE SEQUENCE [LARGE SCALE GENOMIC DNA]</scope>
    <source>
        <strain evidence="2 3">K23_9</strain>
    </source>
</reference>
<dbReference type="GO" id="GO:0008171">
    <property type="term" value="F:O-methyltransferase activity"/>
    <property type="evidence" value="ECO:0007669"/>
    <property type="project" value="TreeGrafter"/>
</dbReference>
<dbReference type="Gene3D" id="3.40.50.150">
    <property type="entry name" value="Vaccinia Virus protein VP39"/>
    <property type="match status" value="1"/>
</dbReference>
<dbReference type="PANTHER" id="PTHR36973:SF4">
    <property type="entry name" value="NODULATION PROTEIN"/>
    <property type="match status" value="1"/>
</dbReference>
<dbReference type="PANTHER" id="PTHR36973">
    <property type="entry name" value="SLL1456 PROTEIN-RELATED"/>
    <property type="match status" value="1"/>
</dbReference>
<dbReference type="NCBIfam" id="TIGR01444">
    <property type="entry name" value="fkbM_fam"/>
    <property type="match status" value="1"/>
</dbReference>
<feature type="domain" description="Methyltransferase FkbM" evidence="1">
    <location>
        <begin position="47"/>
        <end position="214"/>
    </location>
</feature>
<keyword evidence="2" id="KW-0808">Transferase</keyword>
<dbReference type="SUPFAM" id="SSF53335">
    <property type="entry name" value="S-adenosyl-L-methionine-dependent methyltransferases"/>
    <property type="match status" value="1"/>
</dbReference>
<keyword evidence="3" id="KW-1185">Reference proteome</keyword>
<name>A0A517NQM4_9BACT</name>
<gene>
    <name evidence="2" type="primary">noeI_1</name>
    <name evidence="2" type="ORF">K239x_13690</name>
</gene>
<dbReference type="EMBL" id="CP036526">
    <property type="protein sequence ID" value="QDT09423.1"/>
    <property type="molecule type" value="Genomic_DNA"/>
</dbReference>
<dbReference type="EC" id="2.1.1.-" evidence="2"/>
<dbReference type="Proteomes" id="UP000319817">
    <property type="component" value="Chromosome"/>
</dbReference>
<dbReference type="Pfam" id="PF05050">
    <property type="entry name" value="Methyltransf_21"/>
    <property type="match status" value="1"/>
</dbReference>
<evidence type="ECO:0000259" key="1">
    <source>
        <dbReference type="Pfam" id="PF05050"/>
    </source>
</evidence>
<keyword evidence="2" id="KW-0489">Methyltransferase</keyword>
<dbReference type="InterPro" id="IPR029063">
    <property type="entry name" value="SAM-dependent_MTases_sf"/>
</dbReference>
<dbReference type="RefSeq" id="WP_145416981.1">
    <property type="nucleotide sequence ID" value="NZ_CP036526.1"/>
</dbReference>
<evidence type="ECO:0000313" key="2">
    <source>
        <dbReference type="EMBL" id="QDT09423.1"/>
    </source>
</evidence>
<dbReference type="InterPro" id="IPR053188">
    <property type="entry name" value="FkbM_Methyltransferase"/>
</dbReference>
<organism evidence="2 3">
    <name type="scientific">Stieleria marina</name>
    <dbReference type="NCBI Taxonomy" id="1930275"/>
    <lineage>
        <taxon>Bacteria</taxon>
        <taxon>Pseudomonadati</taxon>
        <taxon>Planctomycetota</taxon>
        <taxon>Planctomycetia</taxon>
        <taxon>Pirellulales</taxon>
        <taxon>Pirellulaceae</taxon>
        <taxon>Stieleria</taxon>
    </lineage>
</organism>
<accession>A0A517NQM4</accession>
<dbReference type="AlphaFoldDB" id="A0A517NQM4"/>